<dbReference type="PROSITE" id="PS51387">
    <property type="entry name" value="FAD_PCMH"/>
    <property type="match status" value="1"/>
</dbReference>
<dbReference type="InterPro" id="IPR016166">
    <property type="entry name" value="FAD-bd_PCMH"/>
</dbReference>
<organism evidence="7 8">
    <name type="scientific">Candidatus Desulfosporosinus infrequens</name>
    <dbReference type="NCBI Taxonomy" id="2043169"/>
    <lineage>
        <taxon>Bacteria</taxon>
        <taxon>Bacillati</taxon>
        <taxon>Bacillota</taxon>
        <taxon>Clostridia</taxon>
        <taxon>Eubacteriales</taxon>
        <taxon>Desulfitobacteriaceae</taxon>
        <taxon>Desulfosporosinus</taxon>
    </lineage>
</organism>
<sequence>MQQKPRLTGTVIYPNDPEYQQARMNWNPFTNAFPIVFVFAQQEEDVANAVKWARENNVPIRMRSGRHALAKDFSQTNGGIVIDTSQMRNVILDKTKGIATVQAGIRVGPLVRMLAQEGVLAPFGDSSTVGIGGISTGGGITVIQRTTGLISDNILAATVVDAKGEILRVSENENPDLLWAIRGGGGGNFGIITSYTFKIRLAPFQVGIFQIIWPWEQLERVIDVWQRWSPTVDERLGTILEITPKTDGLLRSQGIFLGPKAELENLITTLTDVGSPIKVFIDEVTLPEAIEFWAPAESLFDTQNTSWSSTWVEQILPPEAIKAIRSFLEKAKGSESGFFFLNSGGAMNQVPPQATAFFWRNTKYYMEWNAAWTEESEAQKNIKLVEQTRIQLQPFVTGSYVNVPDLNIKNYGQEYYGDNFARLRKIKAQYDPENVFNFVQSIPPAPVCFHGHNNWKVEP</sequence>
<dbReference type="InterPro" id="IPR036318">
    <property type="entry name" value="FAD-bd_PCMH-like_sf"/>
</dbReference>
<keyword evidence="5 7" id="KW-0560">Oxidoreductase</keyword>
<evidence type="ECO:0000313" key="8">
    <source>
        <dbReference type="Proteomes" id="UP000238916"/>
    </source>
</evidence>
<dbReference type="Pfam" id="PF08031">
    <property type="entry name" value="BBE"/>
    <property type="match status" value="1"/>
</dbReference>
<comment type="similarity">
    <text evidence="2">Belongs to the oxygen-dependent FAD-linked oxidoreductase family.</text>
</comment>
<dbReference type="EMBL" id="OMOF01000039">
    <property type="protein sequence ID" value="SPF34476.1"/>
    <property type="molecule type" value="Genomic_DNA"/>
</dbReference>
<dbReference type="SUPFAM" id="SSF56176">
    <property type="entry name" value="FAD-binding/transporter-associated domain-like"/>
    <property type="match status" value="1"/>
</dbReference>
<evidence type="ECO:0000256" key="3">
    <source>
        <dbReference type="ARBA" id="ARBA00022630"/>
    </source>
</evidence>
<dbReference type="PANTHER" id="PTHR42973">
    <property type="entry name" value="BINDING OXIDOREDUCTASE, PUTATIVE (AFU_ORTHOLOGUE AFUA_1G17690)-RELATED"/>
    <property type="match status" value="1"/>
</dbReference>
<evidence type="ECO:0000256" key="1">
    <source>
        <dbReference type="ARBA" id="ARBA00001974"/>
    </source>
</evidence>
<dbReference type="Gene3D" id="3.30.43.10">
    <property type="entry name" value="Uridine Diphospho-n-acetylenolpyruvylglucosamine Reductase, domain 2"/>
    <property type="match status" value="1"/>
</dbReference>
<dbReference type="Gene3D" id="3.40.462.20">
    <property type="match status" value="1"/>
</dbReference>
<name>A0A2U3K496_9FIRM</name>
<dbReference type="Gene3D" id="3.30.465.10">
    <property type="match status" value="1"/>
</dbReference>
<gene>
    <name evidence="7" type="primary">yvdP</name>
    <name evidence="7" type="ORF">SBF1_1330019</name>
</gene>
<dbReference type="OrthoDB" id="545125at2"/>
<accession>A0A2U3K496</accession>
<dbReference type="InterPro" id="IPR050416">
    <property type="entry name" value="FAD-linked_Oxidoreductase"/>
</dbReference>
<dbReference type="InterPro" id="IPR012951">
    <property type="entry name" value="BBE"/>
</dbReference>
<evidence type="ECO:0000313" key="7">
    <source>
        <dbReference type="EMBL" id="SPF34476.1"/>
    </source>
</evidence>
<evidence type="ECO:0000259" key="6">
    <source>
        <dbReference type="PROSITE" id="PS51387"/>
    </source>
</evidence>
<proteinExistence type="inferred from homology"/>
<dbReference type="Pfam" id="PF01565">
    <property type="entry name" value="FAD_binding_4"/>
    <property type="match status" value="1"/>
</dbReference>
<keyword evidence="3" id="KW-0285">Flavoprotein</keyword>
<dbReference type="AlphaFoldDB" id="A0A2U3K496"/>
<dbReference type="PANTHER" id="PTHR42973:SF39">
    <property type="entry name" value="FAD-BINDING PCMH-TYPE DOMAIN-CONTAINING PROTEIN"/>
    <property type="match status" value="1"/>
</dbReference>
<dbReference type="InterPro" id="IPR006094">
    <property type="entry name" value="Oxid_FAD_bind_N"/>
</dbReference>
<evidence type="ECO:0000256" key="2">
    <source>
        <dbReference type="ARBA" id="ARBA00005466"/>
    </source>
</evidence>
<keyword evidence="4" id="KW-0274">FAD</keyword>
<evidence type="ECO:0000256" key="4">
    <source>
        <dbReference type="ARBA" id="ARBA00022827"/>
    </source>
</evidence>
<feature type="domain" description="FAD-binding PCMH-type" evidence="6">
    <location>
        <begin position="30"/>
        <end position="202"/>
    </location>
</feature>
<reference evidence="8" key="1">
    <citation type="submission" date="2018-02" db="EMBL/GenBank/DDBJ databases">
        <authorList>
            <person name="Hausmann B."/>
        </authorList>
    </citation>
    <scope>NUCLEOTIDE SEQUENCE [LARGE SCALE GENOMIC DNA]</scope>
    <source>
        <strain evidence="8">Peat soil MAG SbF1</strain>
    </source>
</reference>
<dbReference type="EC" id="1.21.-.-" evidence="7"/>
<dbReference type="InterPro" id="IPR016169">
    <property type="entry name" value="FAD-bd_PCMH_sub2"/>
</dbReference>
<dbReference type="GO" id="GO:0016491">
    <property type="term" value="F:oxidoreductase activity"/>
    <property type="evidence" value="ECO:0007669"/>
    <property type="project" value="UniProtKB-KW"/>
</dbReference>
<dbReference type="GO" id="GO:0071949">
    <property type="term" value="F:FAD binding"/>
    <property type="evidence" value="ECO:0007669"/>
    <property type="project" value="InterPro"/>
</dbReference>
<dbReference type="InterPro" id="IPR016167">
    <property type="entry name" value="FAD-bd_PCMH_sub1"/>
</dbReference>
<dbReference type="Proteomes" id="UP000238916">
    <property type="component" value="Unassembled WGS sequence"/>
</dbReference>
<comment type="cofactor">
    <cofactor evidence="1">
        <name>FAD</name>
        <dbReference type="ChEBI" id="CHEBI:57692"/>
    </cofactor>
</comment>
<evidence type="ECO:0000256" key="5">
    <source>
        <dbReference type="ARBA" id="ARBA00023002"/>
    </source>
</evidence>
<protein>
    <submittedName>
        <fullName evidence="7">Uncharacterized FAD-linked oxidoreductase YvdP</fullName>
        <ecNumber evidence="7">1.21.-.-</ecNumber>
    </submittedName>
</protein>